<feature type="region of interest" description="Disordered" evidence="1">
    <location>
        <begin position="350"/>
        <end position="375"/>
    </location>
</feature>
<dbReference type="Proteomes" id="UP000756346">
    <property type="component" value="Unassembled WGS sequence"/>
</dbReference>
<evidence type="ECO:0000256" key="1">
    <source>
        <dbReference type="SAM" id="MobiDB-lite"/>
    </source>
</evidence>
<organism evidence="2 3">
    <name type="scientific">Microdochium trichocladiopsis</name>
    <dbReference type="NCBI Taxonomy" id="1682393"/>
    <lineage>
        <taxon>Eukaryota</taxon>
        <taxon>Fungi</taxon>
        <taxon>Dikarya</taxon>
        <taxon>Ascomycota</taxon>
        <taxon>Pezizomycotina</taxon>
        <taxon>Sordariomycetes</taxon>
        <taxon>Xylariomycetidae</taxon>
        <taxon>Xylariales</taxon>
        <taxon>Microdochiaceae</taxon>
        <taxon>Microdochium</taxon>
    </lineage>
</organism>
<sequence length="375" mass="39226">MAFGMAPAKPGALPQGGPQKHGAPGPAAQCNVGPDETDYLAVLEIVAQDSRGECQANVAPFGGQYYELGTVVFTGVDNVVSTAGAINIISDITPSITGTYTFSFPVPHTSISVGSPVAVYVGYSIPGYGIFATSTSSWTENHLPTIALTASTTTSTTPSTVFATSTSTSTVTTTATITPAAVTTTVITGTVTVRATTPITTTTVTITPRAKVVYTLSRKTVTSTVTCFANWPRRRDRQDDLIARDAPNYQLPNCGPVVTATVYTDIVTQFEPSMTTVTETGYETATVSTTTTLGTVTKPVNGAAVTTVTPRAVTWTVKIRAARPTSTRTIVIVVTKLVIPRGKKTPLCRKAPKPPVLLQNGPDGQCPLPVKKHSL</sequence>
<gene>
    <name evidence="2" type="ORF">B0I36DRAFT_380772</name>
</gene>
<dbReference type="RefSeq" id="XP_046016722.1">
    <property type="nucleotide sequence ID" value="XM_046160833.1"/>
</dbReference>
<dbReference type="OrthoDB" id="10581133at2759"/>
<accession>A0A9P9BUG3</accession>
<comment type="caution">
    <text evidence="2">The sequence shown here is derived from an EMBL/GenBank/DDBJ whole genome shotgun (WGS) entry which is preliminary data.</text>
</comment>
<dbReference type="GeneID" id="70190379"/>
<protein>
    <submittedName>
        <fullName evidence="2">Uncharacterized protein</fullName>
    </submittedName>
</protein>
<keyword evidence="3" id="KW-1185">Reference proteome</keyword>
<feature type="region of interest" description="Disordered" evidence="1">
    <location>
        <begin position="1"/>
        <end position="28"/>
    </location>
</feature>
<name>A0A9P9BUG3_9PEZI</name>
<dbReference type="AlphaFoldDB" id="A0A9P9BUG3"/>
<reference evidence="2" key="1">
    <citation type="journal article" date="2021" name="Nat. Commun.">
        <title>Genetic determinants of endophytism in the Arabidopsis root mycobiome.</title>
        <authorList>
            <person name="Mesny F."/>
            <person name="Miyauchi S."/>
            <person name="Thiergart T."/>
            <person name="Pickel B."/>
            <person name="Atanasova L."/>
            <person name="Karlsson M."/>
            <person name="Huettel B."/>
            <person name="Barry K.W."/>
            <person name="Haridas S."/>
            <person name="Chen C."/>
            <person name="Bauer D."/>
            <person name="Andreopoulos W."/>
            <person name="Pangilinan J."/>
            <person name="LaButti K."/>
            <person name="Riley R."/>
            <person name="Lipzen A."/>
            <person name="Clum A."/>
            <person name="Drula E."/>
            <person name="Henrissat B."/>
            <person name="Kohler A."/>
            <person name="Grigoriev I.V."/>
            <person name="Martin F.M."/>
            <person name="Hacquard S."/>
        </authorList>
    </citation>
    <scope>NUCLEOTIDE SEQUENCE</scope>
    <source>
        <strain evidence="2">MPI-CAGE-CH-0230</strain>
    </source>
</reference>
<evidence type="ECO:0000313" key="3">
    <source>
        <dbReference type="Proteomes" id="UP000756346"/>
    </source>
</evidence>
<proteinExistence type="predicted"/>
<dbReference type="EMBL" id="JAGTJQ010000002">
    <property type="protein sequence ID" value="KAH7037601.1"/>
    <property type="molecule type" value="Genomic_DNA"/>
</dbReference>
<evidence type="ECO:0000313" key="2">
    <source>
        <dbReference type="EMBL" id="KAH7037601.1"/>
    </source>
</evidence>